<feature type="transmembrane region" description="Helical" evidence="5">
    <location>
        <begin position="122"/>
        <end position="141"/>
    </location>
</feature>
<keyword evidence="9" id="KW-1185">Reference proteome</keyword>
<evidence type="ECO:0000256" key="3">
    <source>
        <dbReference type="ARBA" id="ARBA00022989"/>
    </source>
</evidence>
<keyword evidence="3 5" id="KW-1133">Transmembrane helix</keyword>
<feature type="transmembrane region" description="Helical" evidence="5">
    <location>
        <begin position="277"/>
        <end position="296"/>
    </location>
</feature>
<feature type="domain" description="NADH:quinone oxidoreductase/Mrp antiporter transmembrane" evidence="7">
    <location>
        <begin position="118"/>
        <end position="419"/>
    </location>
</feature>
<dbReference type="EMBL" id="CP024955">
    <property type="protein sequence ID" value="ATY85973.1"/>
    <property type="molecule type" value="Genomic_DNA"/>
</dbReference>
<dbReference type="GO" id="GO:0005886">
    <property type="term" value="C:plasma membrane"/>
    <property type="evidence" value="ECO:0007669"/>
    <property type="project" value="UniProtKB-SubCell"/>
</dbReference>
<feature type="transmembrane region" description="Helical" evidence="5">
    <location>
        <begin position="235"/>
        <end position="257"/>
    </location>
</feature>
<evidence type="ECO:0000313" key="9">
    <source>
        <dbReference type="Proteomes" id="UP000231932"/>
    </source>
</evidence>
<dbReference type="PANTHER" id="PTHR22773">
    <property type="entry name" value="NADH DEHYDROGENASE"/>
    <property type="match status" value="1"/>
</dbReference>
<reference evidence="9" key="1">
    <citation type="submission" date="2017-11" db="EMBL/GenBank/DDBJ databases">
        <title>Complete Genome Sequence of Kyrpidia sp. Strain EA-1, a thermophilic, hydrogen-oxidizing Bacterium, isolated from the Azores.</title>
        <authorList>
            <person name="Reiner J.E."/>
            <person name="Lapp C.J."/>
            <person name="Bunk B."/>
            <person name="Gescher J."/>
        </authorList>
    </citation>
    <scope>NUCLEOTIDE SEQUENCE [LARGE SCALE GENOMIC DNA]</scope>
    <source>
        <strain evidence="9">EA-1</strain>
    </source>
</reference>
<keyword evidence="5" id="KW-0520">NAD</keyword>
<feature type="transmembrane region" description="Helical" evidence="5">
    <location>
        <begin position="330"/>
        <end position="351"/>
    </location>
</feature>
<keyword evidence="4 5" id="KW-0472">Membrane</keyword>
<dbReference type="GO" id="GO:0042773">
    <property type="term" value="P:ATP synthesis coupled electron transport"/>
    <property type="evidence" value="ECO:0007669"/>
    <property type="project" value="InterPro"/>
</dbReference>
<feature type="transmembrane region" description="Helical" evidence="5">
    <location>
        <begin position="303"/>
        <end position="324"/>
    </location>
</feature>
<dbReference type="EC" id="7.1.1.-" evidence="5"/>
<evidence type="ECO:0000313" key="8">
    <source>
        <dbReference type="EMBL" id="ATY85973.1"/>
    </source>
</evidence>
<feature type="transmembrane region" description="Helical" evidence="5">
    <location>
        <begin position="20"/>
        <end position="48"/>
    </location>
</feature>
<protein>
    <recommendedName>
        <fullName evidence="5">NADH-quinone oxidoreductase subunit N</fullName>
        <ecNumber evidence="5">7.1.1.-</ecNumber>
    </recommendedName>
    <alternativeName>
        <fullName evidence="5">NADH dehydrogenase I subunit N</fullName>
    </alternativeName>
    <alternativeName>
        <fullName evidence="5">NDH-1 subunit N</fullName>
    </alternativeName>
</protein>
<evidence type="ECO:0000259" key="7">
    <source>
        <dbReference type="Pfam" id="PF00361"/>
    </source>
</evidence>
<evidence type="ECO:0000256" key="6">
    <source>
        <dbReference type="RuleBase" id="RU000320"/>
    </source>
</evidence>
<dbReference type="Proteomes" id="UP000231932">
    <property type="component" value="Chromosome"/>
</dbReference>
<evidence type="ECO:0000256" key="1">
    <source>
        <dbReference type="ARBA" id="ARBA00004651"/>
    </source>
</evidence>
<keyword evidence="2 5" id="KW-0812">Transmembrane</keyword>
<dbReference type="RefSeq" id="WP_100668724.1">
    <property type="nucleotide sequence ID" value="NZ_CP024955.1"/>
</dbReference>
<keyword evidence="5" id="KW-1278">Translocase</keyword>
<dbReference type="HAMAP" id="MF_00445">
    <property type="entry name" value="NDH1_NuoN_1"/>
    <property type="match status" value="1"/>
</dbReference>
<keyword evidence="5" id="KW-1003">Cell membrane</keyword>
<evidence type="ECO:0000256" key="2">
    <source>
        <dbReference type="ARBA" id="ARBA00022692"/>
    </source>
</evidence>
<feature type="transmembrane region" description="Helical" evidence="5">
    <location>
        <begin position="372"/>
        <end position="398"/>
    </location>
</feature>
<feature type="transmembrane region" description="Helical" evidence="5">
    <location>
        <begin position="410"/>
        <end position="429"/>
    </location>
</feature>
<comment type="function">
    <text evidence="5">NDH-1 shuttles electrons from NADH, via FMN and iron-sulfur (Fe-S) centers, to quinones in the respiratory chain. The immediate electron acceptor for the enzyme in this species is believed to be a menaquinone. Couples the redox reaction to proton translocation (for every two electrons transferred, four hydrogen ions are translocated across the cytoplasmic membrane), and thus conserves the redox energy in a proton gradient.</text>
</comment>
<keyword evidence="5" id="KW-0813">Transport</keyword>
<feature type="transmembrane region" description="Helical" evidence="5">
    <location>
        <begin position="99"/>
        <end position="116"/>
    </location>
</feature>
<name>A0A2K8N9K3_9BACL</name>
<sequence length="493" mass="52451">MPTANLWSLPWSMLWPETVVLLGAMAALVLRQVAFESALLTVLLSLWLRFGTTSHPETFAGAYRVDGFTLLFQALVLVGTLMLLVLARRSPGVPPERRPEYASLFLFAALGGMILAGATDLVLLFVGLETLSIASYVLVGMRKGNRASAEGAMKYILSGATATAVFLFGASYLVGWTGGTDLGEIGRRLAAPAPGEFAGPLLMVGFMFVLAALSFKIVSLPFYMWAPDVYQGAPIAVTTFLAAVSKTAGFAALARILEGVLAAPGGPGSPSWREMSTMLAILAAASMVAGNVIALRQKNTKRLLAYSSIAHAGYLLIPLAAFNAMTFQQLAFYLWAYLFMNVGVFAVLDQVARAQGSTDMAALNGLSRRSPLLTAALTILVLSLAGMPLTAGFFAKWYVLTGALAGGKGWLGFVLIATTVVSYAYYFHLLRHAWTRSEEELPPLRVSWPVGALVVIAAGLTLLIGVFPGQWLGGLQQMMDAVQGAAAFGFETR</sequence>
<comment type="catalytic activity">
    <reaction evidence="5">
        <text>a quinone + NADH + 5 H(+)(in) = a quinol + NAD(+) + 4 H(+)(out)</text>
        <dbReference type="Rhea" id="RHEA:57888"/>
        <dbReference type="ChEBI" id="CHEBI:15378"/>
        <dbReference type="ChEBI" id="CHEBI:24646"/>
        <dbReference type="ChEBI" id="CHEBI:57540"/>
        <dbReference type="ChEBI" id="CHEBI:57945"/>
        <dbReference type="ChEBI" id="CHEBI:132124"/>
    </reaction>
</comment>
<evidence type="ECO:0000256" key="5">
    <source>
        <dbReference type="HAMAP-Rule" id="MF_00445"/>
    </source>
</evidence>
<dbReference type="KEGG" id="kyr:CVV65_14435"/>
<comment type="similarity">
    <text evidence="5">Belongs to the complex I subunit 2 family.</text>
</comment>
<comment type="subunit">
    <text evidence="5">NDH-1 is composed of 14 different subunits. Subunits NuoA, H, J, K, L, M, N constitute the membrane sector of the complex.</text>
</comment>
<feature type="transmembrane region" description="Helical" evidence="5">
    <location>
        <begin position="197"/>
        <end position="223"/>
    </location>
</feature>
<evidence type="ECO:0000256" key="4">
    <source>
        <dbReference type="ARBA" id="ARBA00023136"/>
    </source>
</evidence>
<dbReference type="GO" id="GO:0048038">
    <property type="term" value="F:quinone binding"/>
    <property type="evidence" value="ECO:0007669"/>
    <property type="project" value="UniProtKB-KW"/>
</dbReference>
<dbReference type="NCBIfam" id="TIGR01770">
    <property type="entry name" value="NDH_I_N"/>
    <property type="match status" value="1"/>
</dbReference>
<dbReference type="OrthoDB" id="9811718at2"/>
<feature type="transmembrane region" description="Helical" evidence="5">
    <location>
        <begin position="450"/>
        <end position="471"/>
    </location>
</feature>
<dbReference type="InterPro" id="IPR001750">
    <property type="entry name" value="ND/Mrp_TM"/>
</dbReference>
<keyword evidence="5" id="KW-0874">Quinone</keyword>
<dbReference type="GO" id="GO:0050136">
    <property type="term" value="F:NADH dehydrogenase (quinone) (non-electrogenic) activity"/>
    <property type="evidence" value="ECO:0007669"/>
    <property type="project" value="UniProtKB-UniRule"/>
</dbReference>
<organism evidence="8 9">
    <name type="scientific">Kyrpidia spormannii</name>
    <dbReference type="NCBI Taxonomy" id="2055160"/>
    <lineage>
        <taxon>Bacteria</taxon>
        <taxon>Bacillati</taxon>
        <taxon>Bacillota</taxon>
        <taxon>Bacilli</taxon>
        <taxon>Bacillales</taxon>
        <taxon>Alicyclobacillaceae</taxon>
        <taxon>Kyrpidia</taxon>
    </lineage>
</organism>
<proteinExistence type="inferred from homology"/>
<feature type="transmembrane region" description="Helical" evidence="5">
    <location>
        <begin position="68"/>
        <end position="87"/>
    </location>
</feature>
<accession>A0A2K8N9K3</accession>
<dbReference type="AlphaFoldDB" id="A0A2K8N9K3"/>
<comment type="subcellular location">
    <subcellularLocation>
        <location evidence="1 5">Cell membrane</location>
        <topology evidence="1 5">Multi-pass membrane protein</topology>
    </subcellularLocation>
    <subcellularLocation>
        <location evidence="6">Membrane</location>
        <topology evidence="6">Multi-pass membrane protein</topology>
    </subcellularLocation>
</comment>
<dbReference type="InterPro" id="IPR010096">
    <property type="entry name" value="NADH-Q_OxRdtase_suN/2"/>
</dbReference>
<dbReference type="GO" id="GO:0008137">
    <property type="term" value="F:NADH dehydrogenase (ubiquinone) activity"/>
    <property type="evidence" value="ECO:0007669"/>
    <property type="project" value="InterPro"/>
</dbReference>
<gene>
    <name evidence="5" type="primary">nuoN</name>
    <name evidence="8" type="ORF">CVV65_14435</name>
</gene>
<feature type="transmembrane region" description="Helical" evidence="5">
    <location>
        <begin position="153"/>
        <end position="177"/>
    </location>
</feature>
<dbReference type="Pfam" id="PF00361">
    <property type="entry name" value="Proton_antipo_M"/>
    <property type="match status" value="1"/>
</dbReference>